<sequence length="3087" mass="333351">MDLSPDEECFQGRLLHQAALWDNLELLQELVAGGAQLDARDSQQRTALHAAALAERSRCLRALCAAGADVHARSDEHSGAKTALHIAAERGHAENVRALLGAGAAVGALSGAGDTPLALAERGRHRHAALALREARDALDRERLSQHSQLRELVTRGDASVLVARLDSLGAAAGIVANLTPGGANTLLYVASELGARAAVAALVAAGADGRAHPVTRYGPLYIACYHGHADIARLLLERFPEAVQQETVEKWLPLHAACIGGHPALVTLLLDYPYPEHILSVYTDVTGKWQYRFAFDVNARDASGQTALYVACTLGNAAVVDALLSHTVPVYQTESEEQPPAVVSPQRAGISLGIHAIVSKLTGSKPSASEPTVRRVRAVRLEAARGADSCVACAARLNHVRVLRRLLDAGARADATAAPPHQEAGGESSREVRRRSRSASVSRSRASASPSPARASYGDDRDGPWTALAIAARAKNVQVVEILLAACASDPGGRALRECARHGLAELMAALLATKAYPDPDYKINKSVVSAAVLSARDADPALSYSARCPTTAVMVNWRELRCQLAQIKMSWIRAAALRVNPRVSAASSAALALTRLEIANNELRLLPRELFSMLSLRYLNAAQNKLERLPTAEDPFEEEAENRRSKSKKHKRNTEVYTAPVLQELYLQDNRLEELPPELFSLPALTSLDVSNNKLRALPPQMWQAPVLRDLNAALNHLRELPTGDEGLSDSQSASSPCESSPNASPSLSSPPFAFDQSKSSSRSPSIEVSESSPDDGDDVPTLGNRAGNAVWSEARRAHAWRGARASSPVRAGAGAGAGAEAGAGGALSSLNLAHNQFSCVPAPLACRAPALTRLNMAYNNLRSMSFVTSYPTSLRQLDLSHNEITCWPSLPQVENFGSSEGDPLACYCPSKCARARPRSSGSVRSQLLSAACPARRHLRLEGLRTLILANNMLSRIQLTTDDDGLVPASEPDGDENDDEWSSRGSLKARLLFPLLSMLDVSSNLLRAVPPALHLLANLSVLNLSGNKDITDLPPQMGLLTRLWNLNTVGCSLQEPLRSVVRGGRCRSVDVVGYLRSVLQEAKPYARMKLMIVGVQGIGKTSLLECLRQESAIQHRRKPTEHWAKRMGNKSSRRGVSTVGVDIGAWVYEPQRSARGPVTFRTWDFGGQQEYYATHQYFLSKRSLYLVVWKVSDGRKGLAAALQWLRSIQARAPGSPVIMVATHYDQVAHSTVSSNESPVALQRLIRGAVMAAPDADKLGLPRVLDSIEVSCSTRHNIKLLADIIYSVAFSVKPPGSKEPLLEQRVPATYLALEECVHSLAADLKEPVLRHDQYRRLVTQYMQQRNLRMFRDAAELHQASMFLHENGVLLHYDDATLKELYFLRPQWLCDVLAHVVTVREINPFANNGIMKVDDLAHVFKASPVLGGGEEARSLGVSLLNKFELALCWDARSLLVPPLLPDAEPERPQLALKSRAWPGTPRRAAGSLSALAEPARGTDSPLLIQESSGAIAVSSRASGRSIRRLLLLSYVPRGFWARLCARVLADPALALHSPNLYTAPREMEIDDNVVKALELNWCWKLWKTGLKLVCGPLTLLALRELPPRYDPLLGAVGDEDEPDELYHAIRFRVRQEGVWCELDVQSSACVEVLLPAEVCIVKREDGLPIGGCQSISLEPNPEVLTKVLALISDHVDLLLEDWYPSLGTRFVHTSEGRCLITRVAPCPACLRDFQSNADHEPHDHHHHDHEKQLAQVFRRLELGNAEPRRLRLSEESRASDGDSGVGAESNTSSRMGSTEGVCNGNCFVATCWTLEECVLAACTTAPLRCPHHADVQLADVAPDTLLLDVEEHRRARWEHVWCGALAGRGAFGTVLTGAWRRPGAKPEPVAVKALQPVAPPSAHDLTAMQAYKAAVSRWERDAWGAACRAYCGLRQELGILSRLRHAHVLPLVAVCAAPLALLLAVAPQGSLESVLRRYRGCGARVGPRTARALALQVARALEYLHAHRVLYRDLKSENVLVWSLPAPQEALAVEHGADAIDVHVKLGDYGISRLAPPSGTKGFGGTEGFMAPEIMRYNGEEEYTEKVDCFSYGMLLYEIFTLRQPFEGHEAVKEAVLEGARPPLSPRDLQYPCSMLETMRRCWSGAPEWRPSAAALVAVCAAPEFLALRDAAAARPARAAAPAPARRLADEGADGWEVWYGGAEPERAHTLLATPTAFTHHHTLRVPPDNSEPVVVTAMCRVGVNMWLADSVGRLFVYSISTCALSWSVRLHEAVGGAPSAVAALHHLAPLPRLAIALACGRLFIVTSERPEAEGSFVLTELGTATELCCLASVGGDDRSVTVVYTCRLFIVTSERPEAEGSFVLTELGTATELCCLASVGGDDRSVTVVYTCRLFIVTSERPEAEGSFVLTELGTATELCCLASVGGDDRSVTVVYTCRLFIVTSERPEAEGSFVLTELGTATELCCLASVGGDDRSVTVVYTCRLFIVTSERPEAEGSFVLTELGTATELCCLASVGGDDRSVTVVYTCRLFIVTSERPEAEGSFVLTELGTATELCCLASVGGDDRSVTVVYTCRLFIVTSERPEAEGSFVLTELGTATELCCLASVGGDDRSVTVVYTCRLFIVTSERPEAEGSFVLTELGTATELCCLASVGGDDRSVTVVYTCRLFIVTSERPEAEGSFVLTELGTATELCCLASVGGDDRSVTVVYTCRLFIVTSERPEAEGSFVLTELGTATELCCLASVGGDDRSVTVVYTCRLFIVTSERPEAEGSFVLTELGTATELCCLASVGGDDRSVTVVYTCRLFIVTSERPEAEGSFVLTELGTATELCCLASVGGDDRSVTVVYTCRLFIVTSERPEAEGSFVLTELGTATELCCLASVGGDDSTEVWAGGDRLYTYTVTADGVSAAESLPAPAPGKLALLAAARGPVVLGSCSPGVFVYAWCAQTRRASARLDCSKLAPCSESLQSIALDECLNEERCRTCRCQVTALCTLGDEVYVGTAWGCVVVAHAASLRPLTVFRPYEEEVRAIVPLLPHGAARDALLATFGAGYRPLVQRYAPAQSNNTTTHTGFYCLLWRAQHWLPD</sequence>
<evidence type="ECO:0000259" key="16">
    <source>
        <dbReference type="PROSITE" id="PS51424"/>
    </source>
</evidence>
<evidence type="ECO:0000313" key="17">
    <source>
        <dbReference type="Proteomes" id="UP001652582"/>
    </source>
</evidence>
<evidence type="ECO:0000256" key="5">
    <source>
        <dbReference type="ARBA" id="ARBA00022679"/>
    </source>
</evidence>
<dbReference type="Pfam" id="PF00069">
    <property type="entry name" value="Pkinase"/>
    <property type="match status" value="1"/>
</dbReference>
<dbReference type="PROSITE" id="PS50297">
    <property type="entry name" value="ANK_REP_REGION"/>
    <property type="match status" value="1"/>
</dbReference>
<dbReference type="SUPFAM" id="SSF52058">
    <property type="entry name" value="L domain-like"/>
    <property type="match status" value="1"/>
</dbReference>
<dbReference type="InterPro" id="IPR002110">
    <property type="entry name" value="Ankyrin_rpt"/>
</dbReference>
<dbReference type="InterPro" id="IPR032171">
    <property type="entry name" value="COR-A"/>
</dbReference>
<protein>
    <recommendedName>
        <fullName evidence="2">non-specific serine/threonine protein kinase</fullName>
        <ecNumber evidence="2">2.7.11.1</ecNumber>
    </recommendedName>
</protein>
<evidence type="ECO:0000259" key="15">
    <source>
        <dbReference type="PROSITE" id="PS50011"/>
    </source>
</evidence>
<evidence type="ECO:0000256" key="1">
    <source>
        <dbReference type="ARBA" id="ARBA00001946"/>
    </source>
</evidence>
<keyword evidence="8 18" id="KW-0418">Kinase</keyword>
<dbReference type="SUPFAM" id="SSF56112">
    <property type="entry name" value="Protein kinase-like (PK-like)"/>
    <property type="match status" value="1"/>
</dbReference>
<evidence type="ECO:0000256" key="13">
    <source>
        <dbReference type="PROSITE-ProRule" id="PRU00023"/>
    </source>
</evidence>
<dbReference type="InterPro" id="IPR001611">
    <property type="entry name" value="Leu-rich_rpt"/>
</dbReference>
<dbReference type="PROSITE" id="PS50011">
    <property type="entry name" value="PROTEIN_KINASE_DOM"/>
    <property type="match status" value="1"/>
</dbReference>
<dbReference type="RefSeq" id="XP_052745708.1">
    <property type="nucleotide sequence ID" value="XM_052889748.1"/>
</dbReference>
<evidence type="ECO:0000256" key="14">
    <source>
        <dbReference type="SAM" id="MobiDB-lite"/>
    </source>
</evidence>
<dbReference type="Gene3D" id="1.25.40.20">
    <property type="entry name" value="Ankyrin repeat-containing domain"/>
    <property type="match status" value="4"/>
</dbReference>
<dbReference type="Proteomes" id="UP001652582">
    <property type="component" value="Chromosome 26"/>
</dbReference>
<feature type="region of interest" description="Disordered" evidence="14">
    <location>
        <begin position="632"/>
        <end position="656"/>
    </location>
</feature>
<dbReference type="PROSITE" id="PS00108">
    <property type="entry name" value="PROTEIN_KINASE_ST"/>
    <property type="match status" value="1"/>
</dbReference>
<dbReference type="Gene3D" id="3.30.70.1390">
    <property type="entry name" value="ROC domain from the Parkinson's disease-associated leucine-rich repeat kinase 2"/>
    <property type="match status" value="1"/>
</dbReference>
<dbReference type="InterPro" id="IPR027417">
    <property type="entry name" value="P-loop_NTPase"/>
</dbReference>
<dbReference type="InterPro" id="IPR020859">
    <property type="entry name" value="ROC"/>
</dbReference>
<keyword evidence="7" id="KW-0547">Nucleotide-binding</keyword>
<dbReference type="InterPro" id="IPR036770">
    <property type="entry name" value="Ankyrin_rpt-contain_sf"/>
</dbReference>
<dbReference type="InterPro" id="IPR032675">
    <property type="entry name" value="LRR_dom_sf"/>
</dbReference>
<dbReference type="SMART" id="SM00248">
    <property type="entry name" value="ANK"/>
    <property type="match status" value="9"/>
</dbReference>
<feature type="repeat" description="ANK" evidence="13">
    <location>
        <begin position="15"/>
        <end position="42"/>
    </location>
</feature>
<comment type="catalytic activity">
    <reaction evidence="12">
        <text>L-seryl-[protein] + ATP = O-phospho-L-seryl-[protein] + ADP + H(+)</text>
        <dbReference type="Rhea" id="RHEA:17989"/>
        <dbReference type="Rhea" id="RHEA-COMP:9863"/>
        <dbReference type="Rhea" id="RHEA-COMP:11604"/>
        <dbReference type="ChEBI" id="CHEBI:15378"/>
        <dbReference type="ChEBI" id="CHEBI:29999"/>
        <dbReference type="ChEBI" id="CHEBI:30616"/>
        <dbReference type="ChEBI" id="CHEBI:83421"/>
        <dbReference type="ChEBI" id="CHEBI:456216"/>
        <dbReference type="EC" id="2.7.11.1"/>
    </reaction>
</comment>
<dbReference type="InterPro" id="IPR008271">
    <property type="entry name" value="Ser/Thr_kinase_AS"/>
</dbReference>
<dbReference type="InterPro" id="IPR000719">
    <property type="entry name" value="Prot_kinase_dom"/>
</dbReference>
<dbReference type="PROSITE" id="PS50088">
    <property type="entry name" value="ANK_REPEAT"/>
    <property type="match status" value="4"/>
</dbReference>
<keyword evidence="9" id="KW-0067">ATP-binding</keyword>
<evidence type="ECO:0000256" key="8">
    <source>
        <dbReference type="ARBA" id="ARBA00022777"/>
    </source>
</evidence>
<feature type="region of interest" description="Disordered" evidence="14">
    <location>
        <begin position="723"/>
        <end position="788"/>
    </location>
</feature>
<evidence type="ECO:0000256" key="4">
    <source>
        <dbReference type="ARBA" id="ARBA00022614"/>
    </source>
</evidence>
<name>A0ABM3M2J2_BICAN</name>
<organism evidence="17 18">
    <name type="scientific">Bicyclus anynana</name>
    <name type="common">Squinting bush brown butterfly</name>
    <dbReference type="NCBI Taxonomy" id="110368"/>
    <lineage>
        <taxon>Eukaryota</taxon>
        <taxon>Metazoa</taxon>
        <taxon>Ecdysozoa</taxon>
        <taxon>Arthropoda</taxon>
        <taxon>Hexapoda</taxon>
        <taxon>Insecta</taxon>
        <taxon>Pterygota</taxon>
        <taxon>Neoptera</taxon>
        <taxon>Endopterygota</taxon>
        <taxon>Lepidoptera</taxon>
        <taxon>Glossata</taxon>
        <taxon>Ditrysia</taxon>
        <taxon>Papilionoidea</taxon>
        <taxon>Nymphalidae</taxon>
        <taxon>Satyrinae</taxon>
        <taxon>Satyrini</taxon>
        <taxon>Mycalesina</taxon>
        <taxon>Bicyclus</taxon>
    </lineage>
</organism>
<dbReference type="SMART" id="SM00220">
    <property type="entry name" value="S_TKc"/>
    <property type="match status" value="1"/>
</dbReference>
<dbReference type="Gene3D" id="1.10.510.10">
    <property type="entry name" value="Transferase(Phosphotransferase) domain 1"/>
    <property type="match status" value="1"/>
</dbReference>
<dbReference type="SUPFAM" id="SSF52540">
    <property type="entry name" value="P-loop containing nucleoside triphosphate hydrolases"/>
    <property type="match status" value="1"/>
</dbReference>
<dbReference type="PROSITE" id="PS00028">
    <property type="entry name" value="ZINC_FINGER_C2H2_1"/>
    <property type="match status" value="1"/>
</dbReference>
<proteinExistence type="predicted"/>
<dbReference type="Pfam" id="PF16095">
    <property type="entry name" value="COR-A"/>
    <property type="match status" value="1"/>
</dbReference>
<feature type="compositionally biased region" description="Basic and acidic residues" evidence="14">
    <location>
        <begin position="1764"/>
        <end position="1776"/>
    </location>
</feature>
<dbReference type="SMART" id="SM00364">
    <property type="entry name" value="LRR_BAC"/>
    <property type="match status" value="9"/>
</dbReference>
<reference evidence="18" key="1">
    <citation type="submission" date="2025-08" db="UniProtKB">
        <authorList>
            <consortium name="RefSeq"/>
        </authorList>
    </citation>
    <scope>IDENTIFICATION</scope>
</reference>
<feature type="repeat" description="ANK" evidence="13">
    <location>
        <begin position="79"/>
        <end position="111"/>
    </location>
</feature>
<comment type="catalytic activity">
    <reaction evidence="11">
        <text>L-threonyl-[protein] + ATP = O-phospho-L-threonyl-[protein] + ADP + H(+)</text>
        <dbReference type="Rhea" id="RHEA:46608"/>
        <dbReference type="Rhea" id="RHEA-COMP:11060"/>
        <dbReference type="Rhea" id="RHEA-COMP:11605"/>
        <dbReference type="ChEBI" id="CHEBI:15378"/>
        <dbReference type="ChEBI" id="CHEBI:30013"/>
        <dbReference type="ChEBI" id="CHEBI:30616"/>
        <dbReference type="ChEBI" id="CHEBI:61977"/>
        <dbReference type="ChEBI" id="CHEBI:456216"/>
        <dbReference type="EC" id="2.7.11.1"/>
    </reaction>
</comment>
<feature type="domain" description="Roc" evidence="16">
    <location>
        <begin position="1083"/>
        <end position="1293"/>
    </location>
</feature>
<dbReference type="Gene3D" id="3.40.50.300">
    <property type="entry name" value="P-loop containing nucleotide triphosphate hydrolases"/>
    <property type="match status" value="1"/>
</dbReference>
<dbReference type="Pfam" id="PF12796">
    <property type="entry name" value="Ank_2"/>
    <property type="match status" value="1"/>
</dbReference>
<dbReference type="Pfam" id="PF08477">
    <property type="entry name" value="Roc"/>
    <property type="match status" value="1"/>
</dbReference>
<dbReference type="GeneID" id="112045824"/>
<keyword evidence="6" id="KW-0677">Repeat</keyword>
<dbReference type="PROSITE" id="PS51450">
    <property type="entry name" value="LRR"/>
    <property type="match status" value="3"/>
</dbReference>
<evidence type="ECO:0000256" key="10">
    <source>
        <dbReference type="ARBA" id="ARBA00023043"/>
    </source>
</evidence>
<keyword evidence="10 13" id="KW-0040">ANK repeat</keyword>
<feature type="region of interest" description="Disordered" evidence="14">
    <location>
        <begin position="965"/>
        <end position="984"/>
    </location>
</feature>
<dbReference type="SMART" id="SM00369">
    <property type="entry name" value="LRR_TYP"/>
    <property type="match status" value="8"/>
</dbReference>
<dbReference type="GO" id="GO:0016301">
    <property type="term" value="F:kinase activity"/>
    <property type="evidence" value="ECO:0007669"/>
    <property type="project" value="UniProtKB-KW"/>
</dbReference>
<feature type="compositionally biased region" description="Low complexity" evidence="14">
    <location>
        <begin position="731"/>
        <end position="774"/>
    </location>
</feature>
<feature type="repeat" description="ANK" evidence="13">
    <location>
        <begin position="304"/>
        <end position="336"/>
    </location>
</feature>
<keyword evidence="4" id="KW-0433">Leucine-rich repeat</keyword>
<dbReference type="InterPro" id="IPR011009">
    <property type="entry name" value="Kinase-like_dom_sf"/>
</dbReference>
<evidence type="ECO:0000256" key="3">
    <source>
        <dbReference type="ARBA" id="ARBA00022527"/>
    </source>
</evidence>
<evidence type="ECO:0000256" key="11">
    <source>
        <dbReference type="ARBA" id="ARBA00047899"/>
    </source>
</evidence>
<keyword evidence="5" id="KW-0808">Transferase</keyword>
<evidence type="ECO:0000256" key="9">
    <source>
        <dbReference type="ARBA" id="ARBA00022840"/>
    </source>
</evidence>
<dbReference type="PANTHER" id="PTHR24198">
    <property type="entry name" value="ANKYRIN REPEAT AND PROTEIN KINASE DOMAIN-CONTAINING PROTEIN"/>
    <property type="match status" value="1"/>
</dbReference>
<dbReference type="Pfam" id="PF13855">
    <property type="entry name" value="LRR_8"/>
    <property type="match status" value="1"/>
</dbReference>
<evidence type="ECO:0000256" key="7">
    <source>
        <dbReference type="ARBA" id="ARBA00022741"/>
    </source>
</evidence>
<feature type="region of interest" description="Disordered" evidence="14">
    <location>
        <begin position="1764"/>
        <end position="1793"/>
    </location>
</feature>
<evidence type="ECO:0000256" key="12">
    <source>
        <dbReference type="ARBA" id="ARBA00048679"/>
    </source>
</evidence>
<dbReference type="EC" id="2.7.11.1" evidence="2"/>
<feature type="domain" description="Protein kinase" evidence="15">
    <location>
        <begin position="1856"/>
        <end position="2162"/>
    </location>
</feature>
<dbReference type="Pfam" id="PF13637">
    <property type="entry name" value="Ank_4"/>
    <property type="match status" value="1"/>
</dbReference>
<evidence type="ECO:0000256" key="6">
    <source>
        <dbReference type="ARBA" id="ARBA00022737"/>
    </source>
</evidence>
<feature type="repeat" description="ANK" evidence="13">
    <location>
        <begin position="43"/>
        <end position="75"/>
    </location>
</feature>
<dbReference type="PROSITE" id="PS51424">
    <property type="entry name" value="ROC"/>
    <property type="match status" value="1"/>
</dbReference>
<feature type="region of interest" description="Disordered" evidence="14">
    <location>
        <begin position="414"/>
        <end position="461"/>
    </location>
</feature>
<keyword evidence="17" id="KW-1185">Reference proteome</keyword>
<evidence type="ECO:0000256" key="2">
    <source>
        <dbReference type="ARBA" id="ARBA00012513"/>
    </source>
</evidence>
<feature type="compositionally biased region" description="Low complexity" evidence="14">
    <location>
        <begin position="439"/>
        <end position="457"/>
    </location>
</feature>
<evidence type="ECO:0000313" key="18">
    <source>
        <dbReference type="RefSeq" id="XP_052745708.1"/>
    </source>
</evidence>
<keyword evidence="3" id="KW-0723">Serine/threonine-protein kinase</keyword>
<dbReference type="SUPFAM" id="SSF48403">
    <property type="entry name" value="Ankyrin repeat"/>
    <property type="match status" value="2"/>
</dbReference>
<dbReference type="PANTHER" id="PTHR24198:SF169">
    <property type="entry name" value="NON-SPECIFIC SERINE_THREONINE PROTEIN KINASE"/>
    <property type="match status" value="1"/>
</dbReference>
<dbReference type="Pfam" id="PF00023">
    <property type="entry name" value="Ank"/>
    <property type="match status" value="1"/>
</dbReference>
<comment type="cofactor">
    <cofactor evidence="1">
        <name>Mg(2+)</name>
        <dbReference type="ChEBI" id="CHEBI:18420"/>
    </cofactor>
</comment>
<gene>
    <name evidence="18" type="primary">LOC112045824</name>
</gene>
<dbReference type="Gene3D" id="3.80.10.10">
    <property type="entry name" value="Ribonuclease Inhibitor"/>
    <property type="match status" value="3"/>
</dbReference>
<accession>A0ABM3M2J2</accession>
<dbReference type="InterPro" id="IPR003591">
    <property type="entry name" value="Leu-rich_rpt_typical-subtyp"/>
</dbReference>
<dbReference type="InterPro" id="IPR013087">
    <property type="entry name" value="Znf_C2H2_type"/>
</dbReference>